<name>A0A177AVB3_9BILA</name>
<organism evidence="1 2">
    <name type="scientific">Intoshia linei</name>
    <dbReference type="NCBI Taxonomy" id="1819745"/>
    <lineage>
        <taxon>Eukaryota</taxon>
        <taxon>Metazoa</taxon>
        <taxon>Spiralia</taxon>
        <taxon>Lophotrochozoa</taxon>
        <taxon>Mesozoa</taxon>
        <taxon>Orthonectida</taxon>
        <taxon>Rhopaluridae</taxon>
        <taxon>Intoshia</taxon>
    </lineage>
</organism>
<evidence type="ECO:0000313" key="1">
    <source>
        <dbReference type="EMBL" id="OAF65947.1"/>
    </source>
</evidence>
<proteinExistence type="predicted"/>
<evidence type="ECO:0008006" key="3">
    <source>
        <dbReference type="Google" id="ProtNLM"/>
    </source>
</evidence>
<accession>A0A177AVB3</accession>
<protein>
    <recommendedName>
        <fullName evidence="3">Integrase zinc-binding domain-containing protein</fullName>
    </recommendedName>
</protein>
<dbReference type="Gene3D" id="1.10.340.70">
    <property type="match status" value="1"/>
</dbReference>
<keyword evidence="2" id="KW-1185">Reference proteome</keyword>
<dbReference type="Proteomes" id="UP000078046">
    <property type="component" value="Unassembled WGS sequence"/>
</dbReference>
<gene>
    <name evidence="1" type="ORF">A3Q56_06322</name>
</gene>
<evidence type="ECO:0000313" key="2">
    <source>
        <dbReference type="Proteomes" id="UP000078046"/>
    </source>
</evidence>
<sequence length="119" mass="13589">MANQLSRCCSIIHDSDDLDIALLQNQDLHCKEILKKLKSQIPISKSNKLDKNLRKYYVFNNILYYKSIKSGNLIVAPHYLRKKLIFKIHCGPQVCHPGIRSVVSIISRSFYCVGLEAAV</sequence>
<comment type="caution">
    <text evidence="1">The sequence shown here is derived from an EMBL/GenBank/DDBJ whole genome shotgun (WGS) entry which is preliminary data.</text>
</comment>
<dbReference type="AlphaFoldDB" id="A0A177AVB3"/>
<reference evidence="1 2" key="1">
    <citation type="submission" date="2016-04" db="EMBL/GenBank/DDBJ databases">
        <title>The genome of Intoshia linei affirms orthonectids as highly simplified spiralians.</title>
        <authorList>
            <person name="Mikhailov K.V."/>
            <person name="Slusarev G.S."/>
            <person name="Nikitin M.A."/>
            <person name="Logacheva M.D."/>
            <person name="Penin A."/>
            <person name="Aleoshin V."/>
            <person name="Panchin Y.V."/>
        </authorList>
    </citation>
    <scope>NUCLEOTIDE SEQUENCE [LARGE SCALE GENOMIC DNA]</scope>
    <source>
        <strain evidence="1">Intl2013</strain>
        <tissue evidence="1">Whole animal</tissue>
    </source>
</reference>
<dbReference type="EMBL" id="LWCA01001089">
    <property type="protein sequence ID" value="OAF65947.1"/>
    <property type="molecule type" value="Genomic_DNA"/>
</dbReference>